<comment type="caution">
    <text evidence="1">The sequence shown here is derived from an EMBL/GenBank/DDBJ whole genome shotgun (WGS) entry which is preliminary data.</text>
</comment>
<accession>A0A4Q9LRJ3</accession>
<protein>
    <submittedName>
        <fullName evidence="1">Uncharacterized protein</fullName>
    </submittedName>
</protein>
<dbReference type="Proteomes" id="UP000292282">
    <property type="component" value="Unassembled WGS sequence"/>
</dbReference>
<name>A0A4Q9LRJ3_9MICR</name>
<gene>
    <name evidence="1" type="ORF">CWI38_1997p0020</name>
</gene>
<reference evidence="1 2" key="1">
    <citation type="submission" date="2017-12" db="EMBL/GenBank/DDBJ databases">
        <authorList>
            <person name="Pombert J.-F."/>
            <person name="Haag K.L."/>
            <person name="Ebert D."/>
        </authorList>
    </citation>
    <scope>NUCLEOTIDE SEQUENCE [LARGE SCALE GENOMIC DNA]</scope>
    <source>
        <strain evidence="1">IL-G-3</strain>
    </source>
</reference>
<sequence>MKFEEARLKNLLNKIVHNAFQNYKIQEKEIFTCDSNYSGRLKKENIKPNDEGIFFYAHDRNVFWRAEEIFQFRNQSNKTARRDNKNIGFLYLLLLNSIPKNSVSRMESNDEIRNITDFLVSAQEKKYTALLKHSINIYENVKEKKNPQKTHNNTTNTNEEKRISKVTLNYYETPKTNLFSKIQNKFSCT</sequence>
<dbReference type="EMBL" id="PITK01001997">
    <property type="protein sequence ID" value="TBU10135.1"/>
    <property type="molecule type" value="Genomic_DNA"/>
</dbReference>
<evidence type="ECO:0000313" key="2">
    <source>
        <dbReference type="Proteomes" id="UP000292282"/>
    </source>
</evidence>
<proteinExistence type="predicted"/>
<evidence type="ECO:0000313" key="1">
    <source>
        <dbReference type="EMBL" id="TBU10135.1"/>
    </source>
</evidence>
<dbReference type="AlphaFoldDB" id="A0A4Q9LRJ3"/>
<keyword evidence="2" id="KW-1185">Reference proteome</keyword>
<organism evidence="1 2">
    <name type="scientific">Hamiltosporidium tvaerminnensis</name>
    <dbReference type="NCBI Taxonomy" id="1176355"/>
    <lineage>
        <taxon>Eukaryota</taxon>
        <taxon>Fungi</taxon>
        <taxon>Fungi incertae sedis</taxon>
        <taxon>Microsporidia</taxon>
        <taxon>Dubosqiidae</taxon>
        <taxon>Hamiltosporidium</taxon>
    </lineage>
</organism>
<dbReference type="VEuPathDB" id="MicrosporidiaDB:CWI38_1997p0020"/>